<gene>
    <name evidence="2" type="ORF">D5086_0000032720</name>
</gene>
<evidence type="ECO:0000313" key="2">
    <source>
        <dbReference type="EMBL" id="TKS15577.1"/>
    </source>
</evidence>
<feature type="compositionally biased region" description="Acidic residues" evidence="1">
    <location>
        <begin position="84"/>
        <end position="94"/>
    </location>
</feature>
<feature type="region of interest" description="Disordered" evidence="1">
    <location>
        <begin position="55"/>
        <end position="106"/>
    </location>
</feature>
<dbReference type="EMBL" id="RCHU01000088">
    <property type="protein sequence ID" value="TKS15577.1"/>
    <property type="molecule type" value="Genomic_DNA"/>
</dbReference>
<accession>A0A4U5R0T0</accession>
<dbReference type="STRING" id="43335.A0A4U5R0T0"/>
<name>A0A4U5R0T0_POPAL</name>
<dbReference type="AlphaFoldDB" id="A0A4U5R0T0"/>
<evidence type="ECO:0000256" key="1">
    <source>
        <dbReference type="SAM" id="MobiDB-lite"/>
    </source>
</evidence>
<reference evidence="2" key="1">
    <citation type="submission" date="2018-10" db="EMBL/GenBank/DDBJ databases">
        <title>Population genomic analysis revealed the cold adaptation of white poplar.</title>
        <authorList>
            <person name="Liu Y.-J."/>
        </authorList>
    </citation>
    <scope>NUCLEOTIDE SEQUENCE [LARGE SCALE GENOMIC DNA]</scope>
    <source>
        <strain evidence="2">PAL-ZL1</strain>
    </source>
</reference>
<sequence>MAAIFLFSDTLTVHDFFLQWQDEESNAGYLVQPVEQAEVHEAGGIWSQRMKKMINSEGEEEVDDDDMELQVLTSSSHLKKKRDEDEDGDGEDGVVEYTTKSSKKKH</sequence>
<organism evidence="2">
    <name type="scientific">Populus alba</name>
    <name type="common">White poplar</name>
    <dbReference type="NCBI Taxonomy" id="43335"/>
    <lineage>
        <taxon>Eukaryota</taxon>
        <taxon>Viridiplantae</taxon>
        <taxon>Streptophyta</taxon>
        <taxon>Embryophyta</taxon>
        <taxon>Tracheophyta</taxon>
        <taxon>Spermatophyta</taxon>
        <taxon>Magnoliopsida</taxon>
        <taxon>eudicotyledons</taxon>
        <taxon>Gunneridae</taxon>
        <taxon>Pentapetalae</taxon>
        <taxon>rosids</taxon>
        <taxon>fabids</taxon>
        <taxon>Malpighiales</taxon>
        <taxon>Salicaceae</taxon>
        <taxon>Saliceae</taxon>
        <taxon>Populus</taxon>
    </lineage>
</organism>
<comment type="caution">
    <text evidence="2">The sequence shown here is derived from an EMBL/GenBank/DDBJ whole genome shotgun (WGS) entry which is preliminary data.</text>
</comment>
<protein>
    <submittedName>
        <fullName evidence="2">Uncharacterized protein</fullName>
    </submittedName>
</protein>
<feature type="compositionally biased region" description="Acidic residues" evidence="1">
    <location>
        <begin position="57"/>
        <end position="68"/>
    </location>
</feature>
<proteinExistence type="predicted"/>